<dbReference type="RefSeq" id="WP_138235658.1">
    <property type="nucleotide sequence ID" value="NZ_CP185860.1"/>
</dbReference>
<comment type="caution">
    <text evidence="1">The sequence shown here is derived from an EMBL/GenBank/DDBJ whole genome shotgun (WGS) entry which is preliminary data.</text>
</comment>
<sequence length="414" mass="48060">MPEQGKPETIHLVVLELHHHGELLKNLYDTLKLNNFKLTLVTIPKVYKDSGLPSAGSDPRLDIQLKKPEEYIADFLQRMAPVFASADIIYFNTVAGYWKEVNRIRFTAPAIIRIHNAHCDLSPLRHFRNPVLNSPAILSHLLRKVLIGREWNLRKSLFEKIDYVMFPNETITHYVKDHNWVDPQKILDPVLPFGYLGEKELRKIPDINQRDTINIAITGKVTNCKKDFTLVYRALRKYLQDPNSPRVKLTLLGNAGHKQVGNIIRNFESLTSDRFHLDYSTDYVPAEEFEKKVASVDFFVAPIKIDTHFKKYREVYGKSKMSGVENDILRYRKPSLIPSNYIIESPLDKAIEYFPPDPESLANSIKSWAINQTYREIALAFNQMKKYNRNDIADNFYDLCKKMKHQKQANKESS</sequence>
<gene>
    <name evidence="1" type="ORF">FDY93_10330</name>
</gene>
<reference evidence="1 2" key="1">
    <citation type="submission" date="2019-05" db="EMBL/GenBank/DDBJ databases">
        <title>Microbulbifer harenosus sp. nov., an alginate-degrading bacterium isolated from coastal sand.</title>
        <authorList>
            <person name="Huang H."/>
            <person name="Mo K."/>
            <person name="Bao S."/>
        </authorList>
    </citation>
    <scope>NUCLEOTIDE SEQUENCE [LARGE SCALE GENOMIC DNA]</scope>
    <source>
        <strain evidence="1 2">HB161719</strain>
    </source>
</reference>
<protein>
    <submittedName>
        <fullName evidence="1">Glycosyltransferase family 4 protein</fullName>
    </submittedName>
</protein>
<dbReference type="Proteomes" id="UP000306791">
    <property type="component" value="Unassembled WGS sequence"/>
</dbReference>
<dbReference type="EMBL" id="VANI01000010">
    <property type="protein sequence ID" value="TLM77317.1"/>
    <property type="molecule type" value="Genomic_DNA"/>
</dbReference>
<evidence type="ECO:0000313" key="1">
    <source>
        <dbReference type="EMBL" id="TLM77317.1"/>
    </source>
</evidence>
<keyword evidence="2" id="KW-1185">Reference proteome</keyword>
<accession>A0ABY2UHJ0</accession>
<proteinExistence type="predicted"/>
<dbReference type="SUPFAM" id="SSF53756">
    <property type="entry name" value="UDP-Glycosyltransferase/glycogen phosphorylase"/>
    <property type="match status" value="1"/>
</dbReference>
<organism evidence="1 2">
    <name type="scientific">Microbulbifer harenosus</name>
    <dbReference type="NCBI Taxonomy" id="2576840"/>
    <lineage>
        <taxon>Bacteria</taxon>
        <taxon>Pseudomonadati</taxon>
        <taxon>Pseudomonadota</taxon>
        <taxon>Gammaproteobacteria</taxon>
        <taxon>Cellvibrionales</taxon>
        <taxon>Microbulbiferaceae</taxon>
        <taxon>Microbulbifer</taxon>
    </lineage>
</organism>
<name>A0ABY2UHJ0_9GAMM</name>
<evidence type="ECO:0000313" key="2">
    <source>
        <dbReference type="Proteomes" id="UP000306791"/>
    </source>
</evidence>